<dbReference type="PANTHER" id="PTHR47320:SF1">
    <property type="entry name" value="BIFUNCTIONAL URIDYLYLTRANSFERASE_URIDYLYL-REMOVING ENZYME"/>
    <property type="match status" value="1"/>
</dbReference>
<dbReference type="RefSeq" id="WP_135281129.1">
    <property type="nucleotide sequence ID" value="NZ_SRIO01000004.1"/>
</dbReference>
<dbReference type="PANTHER" id="PTHR47320">
    <property type="entry name" value="BIFUNCTIONAL URIDYLYLTRANSFERASE/URIDYLYL-REMOVING ENZYME"/>
    <property type="match status" value="1"/>
</dbReference>
<dbReference type="Gene3D" id="1.20.120.330">
    <property type="entry name" value="Nucleotidyltransferases domain 2"/>
    <property type="match status" value="1"/>
</dbReference>
<evidence type="ECO:0000259" key="10">
    <source>
        <dbReference type="PROSITE" id="PS51831"/>
    </source>
</evidence>
<gene>
    <name evidence="8 11" type="primary">glnD</name>
    <name evidence="11" type="ORF">E4680_04145</name>
</gene>
<dbReference type="SUPFAM" id="SSF81301">
    <property type="entry name" value="Nucleotidyltransferase"/>
    <property type="match status" value="1"/>
</dbReference>
<comment type="activity regulation">
    <text evidence="8">Uridylyltransferase (UTase) activity is inhibited by glutamine, while glutamine activates uridylyl-removing (UR) activity.</text>
</comment>
<dbReference type="SUPFAM" id="SSF81593">
    <property type="entry name" value="Nucleotidyltransferase substrate binding subunit/domain"/>
    <property type="match status" value="1"/>
</dbReference>
<dbReference type="InterPro" id="IPR043519">
    <property type="entry name" value="NT_sf"/>
</dbReference>
<keyword evidence="12" id="KW-1185">Reference proteome</keyword>
<sequence>MSTAAPPAPTAVPQSLPDEQAVRTWLSTGAKGLAELRNSLKELDSRQWAELQQNVPIEQLIQTRLTLIDRLLSLSWLHFLAPHAEALCLAATGGYGRGELQPQSDIDVLILLPAGVNDDWTGALERFITFLWDIGLQVGHSVRSVAECAQMAATDLTVMSNLLESRLLAGDPHLLEAMRAATSPRRMWDSRTFFAAKVAEQTTRHHKFHDTGYQLEPNVKESPGGLRDIQAIGWVAKRHFQAETLDELLEHGFLTERELRSLLQSQQFLWRVRWALHMLTGRREDRLLFDVQPRLAELFGYSDQDHNLAVEQFMQNYYRTVTRVSRLNELLLQLFEETLLYPTSDASPPIPLNSRFQVRNGHIEVTRPEVFRRHPFALLEIFLLLMQHPELQGVRAATIRLIRQHRDLIDGPFREDLRARSLFMEMLHQPHGITHELRRMNRYGILARYLPEFGALVGRMQFDLFHAYTVDQHLLFVLRNLRRITVPEFAHEYPLCSEIVERIPKRELLYIAGLYHDMGKGQGGDHSEIGAQLATAFCCRHGLSERDTELVTWLVRNHLLMSMTAQRRDIADPQEIHAFARKVRTRSRLDYLFLLTVADMRATNPGLLTEWKFRLLSQLYRTTREALERGLDRPLNAATVVAENREEALMQLNRSGVSTETAVATWQNFPEAYFLRHQGDEIAWQTRALVSAPRPGGLIVQLRPDNDRGSTAIFLYLPDRDYLFGRVCAVLTQLGLTIQDARISSTTDGHALDTFMVLEQDGHFVDDHYRLHEIREQLIEVLTRPADEDCLVTRRPSRLARIFVSAPRIEFRDDPGPCTVMELVATDYPGLLSWIGQVFAEHGIRVLAAKIATIGECVEDIFWIADAQGRIDDPTRRSELVAALTQALEEGQS</sequence>
<keyword evidence="1 8" id="KW-0808">Transferase</keyword>
<dbReference type="Proteomes" id="UP000297890">
    <property type="component" value="Unassembled WGS sequence"/>
</dbReference>
<dbReference type="Gene3D" id="1.10.3090.10">
    <property type="entry name" value="cca-adding enzyme, domain 2"/>
    <property type="match status" value="1"/>
</dbReference>
<dbReference type="GO" id="GO:0008773">
    <property type="term" value="F:[protein-PII] uridylyltransferase activity"/>
    <property type="evidence" value="ECO:0007669"/>
    <property type="project" value="UniProtKB-UniRule"/>
</dbReference>
<evidence type="ECO:0000313" key="12">
    <source>
        <dbReference type="Proteomes" id="UP000297890"/>
    </source>
</evidence>
<dbReference type="OrthoDB" id="9758038at2"/>
<dbReference type="PROSITE" id="PS51831">
    <property type="entry name" value="HD"/>
    <property type="match status" value="1"/>
</dbReference>
<accession>A0A4Z0F9Y1</accession>
<dbReference type="FunFam" id="1.10.3090.10:FF:000005">
    <property type="entry name" value="Bifunctional uridylyltransferase/uridylyl-removing enzyme"/>
    <property type="match status" value="1"/>
</dbReference>
<dbReference type="InterPro" id="IPR045865">
    <property type="entry name" value="ACT-like_dom_sf"/>
</dbReference>
<protein>
    <recommendedName>
        <fullName evidence="8">Bifunctional uridylyltransferase/uridylyl-removing enzyme</fullName>
        <shortName evidence="8">UTase/UR</shortName>
    </recommendedName>
    <alternativeName>
        <fullName evidence="8">Bifunctional [protein-PII] modification enzyme</fullName>
    </alternativeName>
    <alternativeName>
        <fullName evidence="8">Bifunctional nitrogen sensor protein</fullName>
    </alternativeName>
    <domain>
        <recommendedName>
            <fullName evidence="8">[Protein-PII] uridylyltransferase</fullName>
            <shortName evidence="8">PII uridylyltransferase</shortName>
            <shortName evidence="8">UTase</shortName>
            <ecNumber evidence="8">2.7.7.59</ecNumber>
        </recommendedName>
    </domain>
    <domain>
        <recommendedName>
            <fullName evidence="8">[Protein-PII]-UMP uridylyl-removing enzyme</fullName>
            <shortName evidence="8">UR</shortName>
            <ecNumber evidence="8">3.1.4.-</ecNumber>
        </recommendedName>
    </domain>
</protein>
<evidence type="ECO:0000313" key="11">
    <source>
        <dbReference type="EMBL" id="TFZ83249.1"/>
    </source>
</evidence>
<dbReference type="InterPro" id="IPR010043">
    <property type="entry name" value="UTase/UR"/>
</dbReference>
<dbReference type="CDD" id="cd05401">
    <property type="entry name" value="NT_GlnE_GlnD_like"/>
    <property type="match status" value="1"/>
</dbReference>
<dbReference type="SMART" id="SM00471">
    <property type="entry name" value="HDc"/>
    <property type="match status" value="1"/>
</dbReference>
<dbReference type="AlphaFoldDB" id="A0A4Z0F9Y1"/>
<dbReference type="Pfam" id="PF01966">
    <property type="entry name" value="HD"/>
    <property type="match status" value="1"/>
</dbReference>
<dbReference type="InterPro" id="IPR002934">
    <property type="entry name" value="Polymerase_NTP_transf_dom"/>
</dbReference>
<dbReference type="GO" id="GO:0008081">
    <property type="term" value="F:phosphoric diester hydrolase activity"/>
    <property type="evidence" value="ECO:0007669"/>
    <property type="project" value="UniProtKB-UniRule"/>
</dbReference>
<dbReference type="GO" id="GO:0008893">
    <property type="term" value="F:guanosine-3',5'-bis(diphosphate) 3'-diphosphatase activity"/>
    <property type="evidence" value="ECO:0007669"/>
    <property type="project" value="UniProtKB-EC"/>
</dbReference>
<evidence type="ECO:0000256" key="5">
    <source>
        <dbReference type="ARBA" id="ARBA00022842"/>
    </source>
</evidence>
<dbReference type="InterPro" id="IPR003607">
    <property type="entry name" value="HD/PDEase_dom"/>
</dbReference>
<evidence type="ECO:0000259" key="9">
    <source>
        <dbReference type="PROSITE" id="PS51671"/>
    </source>
</evidence>
<dbReference type="InterPro" id="IPR013546">
    <property type="entry name" value="PII_UdlTrfase/GS_AdlTrfase"/>
</dbReference>
<organism evidence="11 12">
    <name type="scientific">Candidatus Macondimonas diazotrophica</name>
    <dbReference type="NCBI Taxonomy" id="2305248"/>
    <lineage>
        <taxon>Bacteria</taxon>
        <taxon>Pseudomonadati</taxon>
        <taxon>Pseudomonadota</taxon>
        <taxon>Gammaproteobacteria</taxon>
        <taxon>Chromatiales</taxon>
        <taxon>Ectothiorhodospiraceae</taxon>
        <taxon>Candidatus Macondimonas</taxon>
    </lineage>
</organism>
<dbReference type="HAMAP" id="MF_00277">
    <property type="entry name" value="PII_uridylyl_transf"/>
    <property type="match status" value="1"/>
</dbReference>
<dbReference type="SUPFAM" id="SSF55021">
    <property type="entry name" value="ACT-like"/>
    <property type="match status" value="2"/>
</dbReference>
<dbReference type="InterPro" id="IPR002912">
    <property type="entry name" value="ACT_dom"/>
</dbReference>
<dbReference type="Pfam" id="PF08335">
    <property type="entry name" value="GlnD_UR_UTase"/>
    <property type="match status" value="1"/>
</dbReference>
<comment type="catalytic activity">
    <reaction evidence="8">
        <text>[protein-PII]-uridylyl-L-tyrosine + H2O = [protein-PII]-L-tyrosine + UMP + H(+)</text>
        <dbReference type="Rhea" id="RHEA:48600"/>
        <dbReference type="Rhea" id="RHEA-COMP:12147"/>
        <dbReference type="Rhea" id="RHEA-COMP:12148"/>
        <dbReference type="ChEBI" id="CHEBI:15377"/>
        <dbReference type="ChEBI" id="CHEBI:15378"/>
        <dbReference type="ChEBI" id="CHEBI:46858"/>
        <dbReference type="ChEBI" id="CHEBI:57865"/>
        <dbReference type="ChEBI" id="CHEBI:90602"/>
    </reaction>
</comment>
<comment type="caution">
    <text evidence="11">The sequence shown here is derived from an EMBL/GenBank/DDBJ whole genome shotgun (WGS) entry which is preliminary data.</text>
</comment>
<comment type="catalytic activity">
    <reaction evidence="7">
        <text>guanosine 3',5'-bis(diphosphate) + H2O = GDP + diphosphate + H(+)</text>
        <dbReference type="Rhea" id="RHEA:14253"/>
        <dbReference type="ChEBI" id="CHEBI:15377"/>
        <dbReference type="ChEBI" id="CHEBI:15378"/>
        <dbReference type="ChEBI" id="CHEBI:33019"/>
        <dbReference type="ChEBI" id="CHEBI:58189"/>
        <dbReference type="ChEBI" id="CHEBI:77828"/>
        <dbReference type="EC" id="3.1.7.2"/>
    </reaction>
</comment>
<comment type="similarity">
    <text evidence="8">Belongs to the GlnD family.</text>
</comment>
<dbReference type="InterPro" id="IPR006674">
    <property type="entry name" value="HD_domain"/>
</dbReference>
<dbReference type="CDD" id="cd04899">
    <property type="entry name" value="ACT_ACR-UUR-like_2"/>
    <property type="match status" value="1"/>
</dbReference>
<feature type="domain" description="ACT" evidence="9">
    <location>
        <begin position="712"/>
        <end position="797"/>
    </location>
</feature>
<dbReference type="CDD" id="cd04900">
    <property type="entry name" value="ACT_UUR-like_1"/>
    <property type="match status" value="1"/>
</dbReference>
<proteinExistence type="inferred from homology"/>
<evidence type="ECO:0000256" key="3">
    <source>
        <dbReference type="ARBA" id="ARBA00022737"/>
    </source>
</evidence>
<dbReference type="EC" id="3.1.4.-" evidence="8"/>
<dbReference type="EMBL" id="SRIO01000004">
    <property type="protein sequence ID" value="TFZ83249.1"/>
    <property type="molecule type" value="Genomic_DNA"/>
</dbReference>
<keyword evidence="3" id="KW-0677">Repeat</keyword>
<name>A0A4Z0F9Y1_9GAMM</name>
<feature type="region of interest" description="Uridylyltransferase" evidence="8">
    <location>
        <begin position="1"/>
        <end position="351"/>
    </location>
</feature>
<evidence type="ECO:0000256" key="7">
    <source>
        <dbReference type="ARBA" id="ARBA00047968"/>
    </source>
</evidence>
<evidence type="ECO:0000256" key="2">
    <source>
        <dbReference type="ARBA" id="ARBA00022695"/>
    </source>
</evidence>
<feature type="domain" description="ACT" evidence="9">
    <location>
        <begin position="820"/>
        <end position="893"/>
    </location>
</feature>
<comment type="caution">
    <text evidence="8">Lacks conserved residue(s) required for the propagation of feature annotation.</text>
</comment>
<feature type="domain" description="HD" evidence="10">
    <location>
        <begin position="470"/>
        <end position="592"/>
    </location>
</feature>
<comment type="domain">
    <text evidence="8">Has four distinct domains: an N-terminal nucleotidyltransferase (NT) domain responsible for UTase activity, a central HD domain that encodes UR activity, and two C-terminal ACT domains that seem to have a role in glutamine sensing.</text>
</comment>
<keyword evidence="2 8" id="KW-0548">Nucleotidyltransferase</keyword>
<evidence type="ECO:0000256" key="8">
    <source>
        <dbReference type="HAMAP-Rule" id="MF_00277"/>
    </source>
</evidence>
<evidence type="ECO:0000256" key="4">
    <source>
        <dbReference type="ARBA" id="ARBA00022801"/>
    </source>
</evidence>
<comment type="catalytic activity">
    <reaction evidence="8">
        <text>[protein-PII]-L-tyrosine + UTP = [protein-PII]-uridylyl-L-tyrosine + diphosphate</text>
        <dbReference type="Rhea" id="RHEA:13673"/>
        <dbReference type="Rhea" id="RHEA-COMP:12147"/>
        <dbReference type="Rhea" id="RHEA-COMP:12148"/>
        <dbReference type="ChEBI" id="CHEBI:33019"/>
        <dbReference type="ChEBI" id="CHEBI:46398"/>
        <dbReference type="ChEBI" id="CHEBI:46858"/>
        <dbReference type="ChEBI" id="CHEBI:90602"/>
        <dbReference type="EC" id="2.7.7.59"/>
    </reaction>
</comment>
<dbReference type="EC" id="2.7.7.59" evidence="8"/>
<dbReference type="PIRSF" id="PIRSF006288">
    <property type="entry name" value="PII_uridyltransf"/>
    <property type="match status" value="1"/>
</dbReference>
<comment type="function">
    <text evidence="8">Modifies, by uridylylation and deuridylylation, the PII regulatory proteins (GlnB and homologs), in response to the nitrogen status of the cell that GlnD senses through the glutamine level. Under low glutamine levels, catalyzes the conversion of the PII proteins and UTP to PII-UMP and PPi, while under higher glutamine levels, GlnD hydrolyzes PII-UMP to PII and UMP (deuridylylation). Thus, controls uridylylation state and activity of the PII proteins, and plays an important role in the regulation of nitrogen metabolism.</text>
</comment>
<dbReference type="Pfam" id="PF01909">
    <property type="entry name" value="NTP_transf_2"/>
    <property type="match status" value="1"/>
</dbReference>
<reference evidence="11 12" key="1">
    <citation type="journal article" date="2019" name="ISME J.">
        <title>Candidatus Macondimonas diazotrophica, a novel gammaproteobacterial genus dominating crude-oil-contaminated coastal sediments.</title>
        <authorList>
            <person name="Karthikeyan S."/>
            <person name="Konstantinidis K."/>
        </authorList>
    </citation>
    <scope>NUCLEOTIDE SEQUENCE [LARGE SCALE GENOMIC DNA]</scope>
    <source>
        <strain evidence="11 12">KTK01</strain>
    </source>
</reference>
<keyword evidence="4 8" id="KW-0378">Hydrolase</keyword>
<keyword evidence="6 8" id="KW-0511">Multifunctional enzyme</keyword>
<dbReference type="NCBIfam" id="TIGR01693">
    <property type="entry name" value="UTase_glnD"/>
    <property type="match status" value="1"/>
</dbReference>
<keyword evidence="5 8" id="KW-0460">Magnesium</keyword>
<evidence type="ECO:0000256" key="1">
    <source>
        <dbReference type="ARBA" id="ARBA00022679"/>
    </source>
</evidence>
<comment type="cofactor">
    <cofactor evidence="8">
        <name>Mg(2+)</name>
        <dbReference type="ChEBI" id="CHEBI:18420"/>
    </cofactor>
</comment>
<evidence type="ECO:0000256" key="6">
    <source>
        <dbReference type="ARBA" id="ARBA00023268"/>
    </source>
</evidence>
<dbReference type="GO" id="GO:0006808">
    <property type="term" value="P:regulation of nitrogen utilization"/>
    <property type="evidence" value="ECO:0007669"/>
    <property type="project" value="UniProtKB-UniRule"/>
</dbReference>
<dbReference type="SUPFAM" id="SSF109604">
    <property type="entry name" value="HD-domain/PDEase-like"/>
    <property type="match status" value="1"/>
</dbReference>
<dbReference type="PROSITE" id="PS51671">
    <property type="entry name" value="ACT"/>
    <property type="match status" value="2"/>
</dbReference>
<dbReference type="CDD" id="cd00077">
    <property type="entry name" value="HDc"/>
    <property type="match status" value="1"/>
</dbReference>